<gene>
    <name evidence="4" type="ORF">RYJ27_10675</name>
</gene>
<dbReference type="GO" id="GO:0000976">
    <property type="term" value="F:transcription cis-regulatory region binding"/>
    <property type="evidence" value="ECO:0007669"/>
    <property type="project" value="TreeGrafter"/>
</dbReference>
<feature type="DNA-binding region" description="H-T-H motif" evidence="2">
    <location>
        <begin position="31"/>
        <end position="50"/>
    </location>
</feature>
<dbReference type="PRINTS" id="PR00455">
    <property type="entry name" value="HTHTETR"/>
</dbReference>
<dbReference type="Proteomes" id="UP001329313">
    <property type="component" value="Chromosome"/>
</dbReference>
<dbReference type="KEGG" id="mliy:RYJ27_10675"/>
<sequence length="224" mass="24967">MSETPSPSAARTTVVAAALDLFAQHGFEATSVEQIARAAGVSRSTFFRQFGGKEDVVFADHEALLDELRAYLGRGHDNPWLAVCEASLRAYRHFAHDPQVARLRYEIVRHVPALRDREIVTVFRYERLFDDYLRQALPDVEPIDAVGFAALVTALHNHVLRRLLRGTRRVPVSVLKDALDEALRRYGVHPEPAAAAPDDVVVAVFPRAMPAAEIARRVRAELDA</sequence>
<organism evidence="4 5">
    <name type="scientific">Microbacterium limosum</name>
    <dbReference type="NCBI Taxonomy" id="3079935"/>
    <lineage>
        <taxon>Bacteria</taxon>
        <taxon>Bacillati</taxon>
        <taxon>Actinomycetota</taxon>
        <taxon>Actinomycetes</taxon>
        <taxon>Micrococcales</taxon>
        <taxon>Microbacteriaceae</taxon>
        <taxon>Microbacterium</taxon>
    </lineage>
</organism>
<dbReference type="RefSeq" id="WP_330170286.1">
    <property type="nucleotide sequence ID" value="NZ_CP137080.1"/>
</dbReference>
<dbReference type="AlphaFoldDB" id="A0AAU0MF37"/>
<dbReference type="SUPFAM" id="SSF46689">
    <property type="entry name" value="Homeodomain-like"/>
    <property type="match status" value="1"/>
</dbReference>
<evidence type="ECO:0000256" key="1">
    <source>
        <dbReference type="ARBA" id="ARBA00023125"/>
    </source>
</evidence>
<evidence type="ECO:0000313" key="4">
    <source>
        <dbReference type="EMBL" id="WOQ69155.1"/>
    </source>
</evidence>
<dbReference type="EMBL" id="CP137080">
    <property type="protein sequence ID" value="WOQ69155.1"/>
    <property type="molecule type" value="Genomic_DNA"/>
</dbReference>
<evidence type="ECO:0000313" key="5">
    <source>
        <dbReference type="Proteomes" id="UP001329313"/>
    </source>
</evidence>
<protein>
    <submittedName>
        <fullName evidence="4">Helix-turn-helix domain-containing protein</fullName>
    </submittedName>
</protein>
<dbReference type="InterPro" id="IPR009057">
    <property type="entry name" value="Homeodomain-like_sf"/>
</dbReference>
<dbReference type="InterPro" id="IPR050109">
    <property type="entry name" value="HTH-type_TetR-like_transc_reg"/>
</dbReference>
<dbReference type="Gene3D" id="1.10.357.10">
    <property type="entry name" value="Tetracycline Repressor, domain 2"/>
    <property type="match status" value="1"/>
</dbReference>
<proteinExistence type="predicted"/>
<dbReference type="PANTHER" id="PTHR30055">
    <property type="entry name" value="HTH-TYPE TRANSCRIPTIONAL REGULATOR RUTR"/>
    <property type="match status" value="1"/>
</dbReference>
<feature type="domain" description="HTH tetR-type" evidence="3">
    <location>
        <begin position="8"/>
        <end position="68"/>
    </location>
</feature>
<accession>A0AAU0MF37</accession>
<keyword evidence="5" id="KW-1185">Reference proteome</keyword>
<dbReference type="PROSITE" id="PS50977">
    <property type="entry name" value="HTH_TETR_2"/>
    <property type="match status" value="1"/>
</dbReference>
<reference evidence="4 5" key="1">
    <citation type="submission" date="2023-10" db="EMBL/GenBank/DDBJ databases">
        <title>Y20.</title>
        <authorList>
            <person name="Zhang G."/>
            <person name="Ding Y."/>
        </authorList>
    </citation>
    <scope>NUCLEOTIDE SEQUENCE [LARGE SCALE GENOMIC DNA]</scope>
    <source>
        <strain evidence="4 5">Y20</strain>
    </source>
</reference>
<dbReference type="PANTHER" id="PTHR30055:SF226">
    <property type="entry name" value="HTH-TYPE TRANSCRIPTIONAL REGULATOR PKSA"/>
    <property type="match status" value="1"/>
</dbReference>
<keyword evidence="1 2" id="KW-0238">DNA-binding</keyword>
<dbReference type="InterPro" id="IPR001647">
    <property type="entry name" value="HTH_TetR"/>
</dbReference>
<dbReference type="Pfam" id="PF00440">
    <property type="entry name" value="TetR_N"/>
    <property type="match status" value="1"/>
</dbReference>
<evidence type="ECO:0000259" key="3">
    <source>
        <dbReference type="PROSITE" id="PS50977"/>
    </source>
</evidence>
<name>A0AAU0MF37_9MICO</name>
<evidence type="ECO:0000256" key="2">
    <source>
        <dbReference type="PROSITE-ProRule" id="PRU00335"/>
    </source>
</evidence>
<dbReference type="GO" id="GO:0003700">
    <property type="term" value="F:DNA-binding transcription factor activity"/>
    <property type="evidence" value="ECO:0007669"/>
    <property type="project" value="TreeGrafter"/>
</dbReference>